<dbReference type="EMBL" id="CP002452">
    <property type="protein sequence ID" value="ADV45725.1"/>
    <property type="molecule type" value="Genomic_DNA"/>
</dbReference>
<accession>E6X0D6</accession>
<evidence type="ECO:0000256" key="3">
    <source>
        <dbReference type="ARBA" id="ARBA00022448"/>
    </source>
</evidence>
<dbReference type="Gene3D" id="1.20.1510.10">
    <property type="entry name" value="Cation efflux protein transmembrane domain"/>
    <property type="match status" value="1"/>
</dbReference>
<comment type="similarity">
    <text evidence="2">Belongs to the cation diffusion facilitator (CDF) transporter (TC 2.A.4) family.</text>
</comment>
<feature type="domain" description="Cation efflux protein cytoplasmic" evidence="9">
    <location>
        <begin position="216"/>
        <end position="295"/>
    </location>
</feature>
<dbReference type="Proteomes" id="UP000008633">
    <property type="component" value="Chromosome"/>
</dbReference>
<evidence type="ECO:0000256" key="2">
    <source>
        <dbReference type="ARBA" id="ARBA00008114"/>
    </source>
</evidence>
<feature type="transmembrane region" description="Helical" evidence="7">
    <location>
        <begin position="186"/>
        <end position="204"/>
    </location>
</feature>
<dbReference type="InterPro" id="IPR027470">
    <property type="entry name" value="Cation_efflux_CTD"/>
</dbReference>
<dbReference type="GO" id="GO:0015341">
    <property type="term" value="F:zinc efflux antiporter activity"/>
    <property type="evidence" value="ECO:0007669"/>
    <property type="project" value="TreeGrafter"/>
</dbReference>
<dbReference type="GO" id="GO:0006882">
    <property type="term" value="P:intracellular zinc ion homeostasis"/>
    <property type="evidence" value="ECO:0007669"/>
    <property type="project" value="TreeGrafter"/>
</dbReference>
<dbReference type="GO" id="GO:0015093">
    <property type="term" value="F:ferrous iron transmembrane transporter activity"/>
    <property type="evidence" value="ECO:0007669"/>
    <property type="project" value="TreeGrafter"/>
</dbReference>
<dbReference type="PANTHER" id="PTHR43840">
    <property type="entry name" value="MITOCHONDRIAL METAL TRANSPORTER 1-RELATED"/>
    <property type="match status" value="1"/>
</dbReference>
<dbReference type="NCBIfam" id="TIGR01297">
    <property type="entry name" value="CDF"/>
    <property type="match status" value="1"/>
</dbReference>
<evidence type="ECO:0000259" key="8">
    <source>
        <dbReference type="Pfam" id="PF01545"/>
    </source>
</evidence>
<feature type="domain" description="Cation efflux protein transmembrane" evidence="8">
    <location>
        <begin position="19"/>
        <end position="212"/>
    </location>
</feature>
<dbReference type="Pfam" id="PF01545">
    <property type="entry name" value="Cation_efflux"/>
    <property type="match status" value="1"/>
</dbReference>
<feature type="transmembrane region" description="Helical" evidence="7">
    <location>
        <begin position="119"/>
        <end position="140"/>
    </location>
</feature>
<dbReference type="eggNOG" id="COG0053">
    <property type="taxonomic scope" value="Bacteria"/>
</dbReference>
<dbReference type="GO" id="GO:0005886">
    <property type="term" value="C:plasma membrane"/>
    <property type="evidence" value="ECO:0007669"/>
    <property type="project" value="TreeGrafter"/>
</dbReference>
<evidence type="ECO:0000313" key="11">
    <source>
        <dbReference type="Proteomes" id="UP000008633"/>
    </source>
</evidence>
<dbReference type="KEGG" id="nsa:Nitsa_0455"/>
<dbReference type="GO" id="GO:0015086">
    <property type="term" value="F:cadmium ion transmembrane transporter activity"/>
    <property type="evidence" value="ECO:0007669"/>
    <property type="project" value="TreeGrafter"/>
</dbReference>
<dbReference type="AlphaFoldDB" id="E6X0D6"/>
<dbReference type="InterPro" id="IPR027469">
    <property type="entry name" value="Cation_efflux_TMD_sf"/>
</dbReference>
<evidence type="ECO:0000256" key="4">
    <source>
        <dbReference type="ARBA" id="ARBA00022692"/>
    </source>
</evidence>
<feature type="transmembrane region" description="Helical" evidence="7">
    <location>
        <begin position="85"/>
        <end position="107"/>
    </location>
</feature>
<name>E6X0D6_NITSE</name>
<evidence type="ECO:0000256" key="1">
    <source>
        <dbReference type="ARBA" id="ARBA00004141"/>
    </source>
</evidence>
<dbReference type="InterPro" id="IPR002524">
    <property type="entry name" value="Cation_efflux"/>
</dbReference>
<feature type="transmembrane region" description="Helical" evidence="7">
    <location>
        <begin position="43"/>
        <end position="64"/>
    </location>
</feature>
<proteinExistence type="inferred from homology"/>
<sequence>MANLQYKLGEMSAQRRATVVSTSAAALLTFVKLFVGIMSGSVAVLASAIDSILDMGVSLFNFFAIKKAEEHPDDKFPYGKGKIQAIAGVIEGTIITLSGLFIIYEAISKILQGKTTQYLGTSLGVMLFSIVVTFFLVQYLKSVAKKTDNIVIKADALHYQTDLLSNSAVVAALVIVWLTGWDWIDALFGLGIGLYIIYSAYEIIEEGVMILLDRSLPSEMVAKIGEIIGNHPKVNGYHWLKTRTDGTHNFVEFHLVLTPEMTLEEAHRIAEELECKIASLDPNKGWVITPHFDPYDDEHLNEIYYEGKFRFACESEGNVEKESGGARA</sequence>
<evidence type="ECO:0000313" key="10">
    <source>
        <dbReference type="EMBL" id="ADV45725.1"/>
    </source>
</evidence>
<dbReference type="Pfam" id="PF16916">
    <property type="entry name" value="ZT_dimer"/>
    <property type="match status" value="1"/>
</dbReference>
<dbReference type="SUPFAM" id="SSF161111">
    <property type="entry name" value="Cation efflux protein transmembrane domain-like"/>
    <property type="match status" value="1"/>
</dbReference>
<reference evidence="11" key="2">
    <citation type="submission" date="2011-01" db="EMBL/GenBank/DDBJ databases">
        <title>The complete genome of Nitratifractor salsuginis DSM 16511.</title>
        <authorList>
            <consortium name="US DOE Joint Genome Institute (JGI-PGF)"/>
            <person name="Lucas S."/>
            <person name="Copeland A."/>
            <person name="Lapidus A."/>
            <person name="Bruce D."/>
            <person name="Goodwin L."/>
            <person name="Pitluck S."/>
            <person name="Kyrpides N."/>
            <person name="Mavromatis K."/>
            <person name="Ivanova N."/>
            <person name="Mikhailova N."/>
            <person name="Zeytun A."/>
            <person name="Detter J.C."/>
            <person name="Tapia R."/>
            <person name="Han C."/>
            <person name="Land M."/>
            <person name="Hauser L."/>
            <person name="Markowitz V."/>
            <person name="Cheng J.-F."/>
            <person name="Hugenholtz P."/>
            <person name="Woyke T."/>
            <person name="Wu D."/>
            <person name="Tindall B."/>
            <person name="Schuetze A."/>
            <person name="Brambilla E."/>
            <person name="Klenk H.-P."/>
            <person name="Eisen J.A."/>
        </authorList>
    </citation>
    <scope>NUCLEOTIDE SEQUENCE [LARGE SCALE GENOMIC DNA]</scope>
    <source>
        <strain evidence="11">DSM 16511 / JCM 12458 / E9I37-1</strain>
    </source>
</reference>
<dbReference type="SUPFAM" id="SSF160240">
    <property type="entry name" value="Cation efflux protein cytoplasmic domain-like"/>
    <property type="match status" value="1"/>
</dbReference>
<gene>
    <name evidence="10" type="ordered locus">Nitsa_0455</name>
</gene>
<comment type="subcellular location">
    <subcellularLocation>
        <location evidence="1">Membrane</location>
        <topology evidence="1">Multi-pass membrane protein</topology>
    </subcellularLocation>
</comment>
<dbReference type="InterPro" id="IPR058533">
    <property type="entry name" value="Cation_efflux_TM"/>
</dbReference>
<keyword evidence="5 7" id="KW-1133">Transmembrane helix</keyword>
<keyword evidence="6 7" id="KW-0472">Membrane</keyword>
<organism evidence="10 11">
    <name type="scientific">Nitratifractor salsuginis (strain DSM 16511 / JCM 12458 / E9I37-1)</name>
    <dbReference type="NCBI Taxonomy" id="749222"/>
    <lineage>
        <taxon>Bacteria</taxon>
        <taxon>Pseudomonadati</taxon>
        <taxon>Campylobacterota</taxon>
        <taxon>Epsilonproteobacteria</taxon>
        <taxon>Campylobacterales</taxon>
        <taxon>Sulfurovaceae</taxon>
        <taxon>Nitratifractor</taxon>
    </lineage>
</organism>
<feature type="transmembrane region" description="Helical" evidence="7">
    <location>
        <begin position="161"/>
        <end position="180"/>
    </location>
</feature>
<reference evidence="10 11" key="1">
    <citation type="journal article" date="2011" name="Stand. Genomic Sci.">
        <title>Complete genome sequence of Nitratifractor salsuginis type strain (E9I37-1).</title>
        <authorList>
            <person name="Anderson I."/>
            <person name="Sikorski J."/>
            <person name="Zeytun A."/>
            <person name="Nolan M."/>
            <person name="Lapidus A."/>
            <person name="Lucas S."/>
            <person name="Hammon N."/>
            <person name="Deshpande S."/>
            <person name="Cheng J.F."/>
            <person name="Tapia R."/>
            <person name="Han C."/>
            <person name="Goodwin L."/>
            <person name="Pitluck S."/>
            <person name="Liolios K."/>
            <person name="Pagani I."/>
            <person name="Ivanova N."/>
            <person name="Huntemann M."/>
            <person name="Mavromatis K."/>
            <person name="Ovchinikova G."/>
            <person name="Pati A."/>
            <person name="Chen A."/>
            <person name="Palaniappan K."/>
            <person name="Land M."/>
            <person name="Hauser L."/>
            <person name="Brambilla E.M."/>
            <person name="Ngatchou-Djao O.D."/>
            <person name="Rohde M."/>
            <person name="Tindall B.J."/>
            <person name="Goker M."/>
            <person name="Detter J.C."/>
            <person name="Woyke T."/>
            <person name="Bristow J."/>
            <person name="Eisen J.A."/>
            <person name="Markowitz V."/>
            <person name="Hugenholtz P."/>
            <person name="Klenk H.P."/>
            <person name="Kyrpides N.C."/>
        </authorList>
    </citation>
    <scope>NUCLEOTIDE SEQUENCE [LARGE SCALE GENOMIC DNA]</scope>
    <source>
        <strain evidence="11">DSM 16511 / JCM 12458 / E9I37-1</strain>
    </source>
</reference>
<evidence type="ECO:0000256" key="6">
    <source>
        <dbReference type="ARBA" id="ARBA00023136"/>
    </source>
</evidence>
<dbReference type="HOGENOM" id="CLU_013430_3_0_7"/>
<evidence type="ECO:0000259" key="9">
    <source>
        <dbReference type="Pfam" id="PF16916"/>
    </source>
</evidence>
<evidence type="ECO:0000256" key="7">
    <source>
        <dbReference type="SAM" id="Phobius"/>
    </source>
</evidence>
<dbReference type="InterPro" id="IPR036837">
    <property type="entry name" value="Cation_efflux_CTD_sf"/>
</dbReference>
<keyword evidence="3" id="KW-0813">Transport</keyword>
<dbReference type="InterPro" id="IPR050291">
    <property type="entry name" value="CDF_Transporter"/>
</dbReference>
<dbReference type="Gene3D" id="3.30.70.1350">
    <property type="entry name" value="Cation efflux protein, cytoplasmic domain"/>
    <property type="match status" value="1"/>
</dbReference>
<evidence type="ECO:0000256" key="5">
    <source>
        <dbReference type="ARBA" id="ARBA00022989"/>
    </source>
</evidence>
<protein>
    <submittedName>
        <fullName evidence="10">Cation diffusion facilitator family transporter</fullName>
    </submittedName>
</protein>
<keyword evidence="4 7" id="KW-0812">Transmembrane</keyword>
<feature type="transmembrane region" description="Helical" evidence="7">
    <location>
        <begin position="17"/>
        <end position="37"/>
    </location>
</feature>
<keyword evidence="11" id="KW-1185">Reference proteome</keyword>
<dbReference type="PANTHER" id="PTHR43840:SF15">
    <property type="entry name" value="MITOCHONDRIAL METAL TRANSPORTER 1-RELATED"/>
    <property type="match status" value="1"/>
</dbReference>
<dbReference type="STRING" id="749222.Nitsa_0455"/>